<protein>
    <submittedName>
        <fullName evidence="1">Uncharacterized protein</fullName>
    </submittedName>
</protein>
<reference evidence="1" key="1">
    <citation type="submission" date="2018-05" db="EMBL/GenBank/DDBJ databases">
        <authorList>
            <person name="Lanie J.A."/>
            <person name="Ng W.-L."/>
            <person name="Kazmierczak K.M."/>
            <person name="Andrzejewski T.M."/>
            <person name="Davidsen T.M."/>
            <person name="Wayne K.J."/>
            <person name="Tettelin H."/>
            <person name="Glass J.I."/>
            <person name="Rusch D."/>
            <person name="Podicherti R."/>
            <person name="Tsui H.-C.T."/>
            <person name="Winkler M.E."/>
        </authorList>
    </citation>
    <scope>NUCLEOTIDE SEQUENCE</scope>
</reference>
<dbReference type="EMBL" id="UINC01102097">
    <property type="protein sequence ID" value="SVC63444.1"/>
    <property type="molecule type" value="Genomic_DNA"/>
</dbReference>
<feature type="non-terminal residue" evidence="1">
    <location>
        <position position="178"/>
    </location>
</feature>
<sequence>MKNIALLILILAVPAMGQLQQTVPAGHMTPVGGAGSSFPFNATVDHTWQWHYDSAQFAATYPIIINEISVSGLNGVPLAAFSFPSVEISMASSPTDYTVLGNTTQAGHSPTLAANLNADLTVVRPAAPWIGGAAAWQWHPFGLTTPFLYDPTQGNDLVVQIRKCGTTTVFGTSIHGQS</sequence>
<name>A0A382NQI5_9ZZZZ</name>
<organism evidence="1">
    <name type="scientific">marine metagenome</name>
    <dbReference type="NCBI Taxonomy" id="408172"/>
    <lineage>
        <taxon>unclassified sequences</taxon>
        <taxon>metagenomes</taxon>
        <taxon>ecological metagenomes</taxon>
    </lineage>
</organism>
<proteinExistence type="predicted"/>
<gene>
    <name evidence="1" type="ORF">METZ01_LOCUS316298</name>
</gene>
<accession>A0A382NQI5</accession>
<dbReference type="AlphaFoldDB" id="A0A382NQI5"/>
<evidence type="ECO:0000313" key="1">
    <source>
        <dbReference type="EMBL" id="SVC63444.1"/>
    </source>
</evidence>